<keyword evidence="1" id="KW-0808">Transferase</keyword>
<sequence>RREREKRTSISNYVFILFAWDEQGETDRLQYRRWCLKWKDPTSFKLLDGSFLWKLLMSVRKR</sequence>
<gene>
    <name evidence="1" type="primary">glnE</name>
    <name evidence="1" type="ORF">DAT39_007848</name>
</gene>
<feature type="non-terminal residue" evidence="1">
    <location>
        <position position="1"/>
    </location>
</feature>
<protein>
    <submittedName>
        <fullName evidence="1">Bifunctional glutamine synthetase adenylyltransferase/adenylyl-removing enzyme</fullName>
    </submittedName>
</protein>
<keyword evidence="1" id="KW-0548">Nucleotidyltransferase</keyword>
<comment type="caution">
    <text evidence="1">The sequence shown here is derived from an EMBL/GenBank/DDBJ whole genome shotgun (WGS) entry which is preliminary data.</text>
</comment>
<dbReference type="AlphaFoldDB" id="A0A8J4X573"/>
<keyword evidence="2" id="KW-1185">Reference proteome</keyword>
<reference evidence="1" key="1">
    <citation type="submission" date="2020-07" db="EMBL/GenBank/DDBJ databases">
        <title>Clarias magur genome sequencing, assembly and annotation.</title>
        <authorList>
            <person name="Kushwaha B."/>
            <person name="Kumar R."/>
            <person name="Das P."/>
            <person name="Joshi C.G."/>
            <person name="Kumar D."/>
            <person name="Nagpure N.S."/>
            <person name="Pandey M."/>
            <person name="Agarwal S."/>
            <person name="Srivastava S."/>
            <person name="Singh M."/>
            <person name="Sahoo L."/>
            <person name="Jayasankar P."/>
            <person name="Meher P.K."/>
            <person name="Koringa P.G."/>
            <person name="Iquebal M.A."/>
            <person name="Das S.P."/>
            <person name="Bit A."/>
            <person name="Patnaik S."/>
            <person name="Patel N."/>
            <person name="Shah T.M."/>
            <person name="Hinsu A."/>
            <person name="Jena J.K."/>
        </authorList>
    </citation>
    <scope>NUCLEOTIDE SEQUENCE</scope>
    <source>
        <strain evidence="1">CIFAMagur01</strain>
        <tissue evidence="1">Testis</tissue>
    </source>
</reference>
<feature type="non-terminal residue" evidence="1">
    <location>
        <position position="62"/>
    </location>
</feature>
<accession>A0A8J4X573</accession>
<name>A0A8J4X573_CLAMG</name>
<evidence type="ECO:0000313" key="1">
    <source>
        <dbReference type="EMBL" id="KAF5902444.1"/>
    </source>
</evidence>
<dbReference type="EMBL" id="QNUK01000090">
    <property type="protein sequence ID" value="KAF5902444.1"/>
    <property type="molecule type" value="Genomic_DNA"/>
</dbReference>
<organism evidence="1 2">
    <name type="scientific">Clarias magur</name>
    <name type="common">Asian catfish</name>
    <name type="synonym">Macropteronotus magur</name>
    <dbReference type="NCBI Taxonomy" id="1594786"/>
    <lineage>
        <taxon>Eukaryota</taxon>
        <taxon>Metazoa</taxon>
        <taxon>Chordata</taxon>
        <taxon>Craniata</taxon>
        <taxon>Vertebrata</taxon>
        <taxon>Euteleostomi</taxon>
        <taxon>Actinopterygii</taxon>
        <taxon>Neopterygii</taxon>
        <taxon>Teleostei</taxon>
        <taxon>Ostariophysi</taxon>
        <taxon>Siluriformes</taxon>
        <taxon>Clariidae</taxon>
        <taxon>Clarias</taxon>
    </lineage>
</organism>
<dbReference type="GO" id="GO:0016779">
    <property type="term" value="F:nucleotidyltransferase activity"/>
    <property type="evidence" value="ECO:0007669"/>
    <property type="project" value="UniProtKB-KW"/>
</dbReference>
<evidence type="ECO:0000313" key="2">
    <source>
        <dbReference type="Proteomes" id="UP000727407"/>
    </source>
</evidence>
<proteinExistence type="predicted"/>
<dbReference type="Proteomes" id="UP000727407">
    <property type="component" value="Unassembled WGS sequence"/>
</dbReference>